<reference evidence="2" key="2">
    <citation type="submission" date="2021-02" db="EMBL/GenBank/DDBJ databases">
        <authorList>
            <person name="Kimball J.A."/>
            <person name="Haas M.W."/>
            <person name="Macchietto M."/>
            <person name="Kono T."/>
            <person name="Duquette J."/>
            <person name="Shao M."/>
        </authorList>
    </citation>
    <scope>NUCLEOTIDE SEQUENCE</scope>
    <source>
        <tissue evidence="2">Fresh leaf tissue</tissue>
    </source>
</reference>
<name>A0A8J5V5T7_ZIZPA</name>
<proteinExistence type="predicted"/>
<comment type="caution">
    <text evidence="2">The sequence shown here is derived from an EMBL/GenBank/DDBJ whole genome shotgun (WGS) entry which is preliminary data.</text>
</comment>
<dbReference type="AlphaFoldDB" id="A0A8J5V5T7"/>
<sequence>MCVTDKDRGSRGGEEEEEQAEDNLAAHTEAYLEQTVLRHPGEATKVLKSCEELLPLPTEALTMAPTRGRMRTTWAAAMKIRRSESTQQDTAKLLVAVTESIHFADQNYPTTKSPSGLGQHHILPIVAMTKRQAGWQQAQVHGGDVLVVLPLQVSVVSSSSSVAEAVCAGYLHMMSTQVLWPSVTSFTTKAISSTSTLTSVAQD</sequence>
<organism evidence="2 3">
    <name type="scientific">Zizania palustris</name>
    <name type="common">Northern wild rice</name>
    <dbReference type="NCBI Taxonomy" id="103762"/>
    <lineage>
        <taxon>Eukaryota</taxon>
        <taxon>Viridiplantae</taxon>
        <taxon>Streptophyta</taxon>
        <taxon>Embryophyta</taxon>
        <taxon>Tracheophyta</taxon>
        <taxon>Spermatophyta</taxon>
        <taxon>Magnoliopsida</taxon>
        <taxon>Liliopsida</taxon>
        <taxon>Poales</taxon>
        <taxon>Poaceae</taxon>
        <taxon>BOP clade</taxon>
        <taxon>Oryzoideae</taxon>
        <taxon>Oryzeae</taxon>
        <taxon>Zizaniinae</taxon>
        <taxon>Zizania</taxon>
    </lineage>
</organism>
<feature type="compositionally biased region" description="Basic and acidic residues" evidence="1">
    <location>
        <begin position="1"/>
        <end position="13"/>
    </location>
</feature>
<reference evidence="2" key="1">
    <citation type="journal article" date="2021" name="bioRxiv">
        <title>Whole Genome Assembly and Annotation of Northern Wild Rice, Zizania palustris L., Supports a Whole Genome Duplication in the Zizania Genus.</title>
        <authorList>
            <person name="Haas M."/>
            <person name="Kono T."/>
            <person name="Macchietto M."/>
            <person name="Millas R."/>
            <person name="McGilp L."/>
            <person name="Shao M."/>
            <person name="Duquette J."/>
            <person name="Hirsch C.N."/>
            <person name="Kimball J."/>
        </authorList>
    </citation>
    <scope>NUCLEOTIDE SEQUENCE</scope>
    <source>
        <tissue evidence="2">Fresh leaf tissue</tissue>
    </source>
</reference>
<evidence type="ECO:0000256" key="1">
    <source>
        <dbReference type="SAM" id="MobiDB-lite"/>
    </source>
</evidence>
<protein>
    <submittedName>
        <fullName evidence="2">Uncharacterized protein</fullName>
    </submittedName>
</protein>
<accession>A0A8J5V5T7</accession>
<feature type="region of interest" description="Disordered" evidence="1">
    <location>
        <begin position="1"/>
        <end position="22"/>
    </location>
</feature>
<dbReference type="Proteomes" id="UP000729402">
    <property type="component" value="Unassembled WGS sequence"/>
</dbReference>
<evidence type="ECO:0000313" key="3">
    <source>
        <dbReference type="Proteomes" id="UP000729402"/>
    </source>
</evidence>
<gene>
    <name evidence="2" type="ORF">GUJ93_ZPchr0009g2158</name>
</gene>
<dbReference type="OrthoDB" id="624345at2759"/>
<dbReference type="EMBL" id="JAAALK010000289">
    <property type="protein sequence ID" value="KAG8048616.1"/>
    <property type="molecule type" value="Genomic_DNA"/>
</dbReference>
<keyword evidence="3" id="KW-1185">Reference proteome</keyword>
<evidence type="ECO:0000313" key="2">
    <source>
        <dbReference type="EMBL" id="KAG8048616.1"/>
    </source>
</evidence>